<dbReference type="Proteomes" id="UP000199205">
    <property type="component" value="Unassembled WGS sequence"/>
</dbReference>
<evidence type="ECO:0000256" key="1">
    <source>
        <dbReference type="SAM" id="Phobius"/>
    </source>
</evidence>
<feature type="transmembrane region" description="Helical" evidence="1">
    <location>
        <begin position="12"/>
        <end position="33"/>
    </location>
</feature>
<sequence>MSENETATRIRHVIGLILTILAIGLVVLVWNFGLDYLNGTIFEELRYVIFAVLVIGLLSGLQNLLSRFGR</sequence>
<gene>
    <name evidence="2" type="ORF">GA0061101_13179</name>
</gene>
<dbReference type="OrthoDB" id="8403200at2"/>
<dbReference type="RefSeq" id="WP_037198411.1">
    <property type="nucleotide sequence ID" value="NZ_FMAF01000031.1"/>
</dbReference>
<dbReference type="AlphaFoldDB" id="A0A1C3XCI3"/>
<accession>A0A1C3XCI3</accession>
<reference evidence="2 3" key="1">
    <citation type="submission" date="2016-08" db="EMBL/GenBank/DDBJ databases">
        <authorList>
            <person name="Seilhamer J.J."/>
        </authorList>
    </citation>
    <scope>NUCLEOTIDE SEQUENCE [LARGE SCALE GENOMIC DNA]</scope>
    <source>
        <strain evidence="2 3">P1-7</strain>
    </source>
</reference>
<name>A0A1C3XCI3_9HYPH</name>
<protein>
    <submittedName>
        <fullName evidence="2">Uncharacterized protein</fullName>
    </submittedName>
</protein>
<evidence type="ECO:0000313" key="3">
    <source>
        <dbReference type="Proteomes" id="UP000199205"/>
    </source>
</evidence>
<organism evidence="2 3">
    <name type="scientific">Rhizobium lusitanum</name>
    <dbReference type="NCBI Taxonomy" id="293958"/>
    <lineage>
        <taxon>Bacteria</taxon>
        <taxon>Pseudomonadati</taxon>
        <taxon>Pseudomonadota</taxon>
        <taxon>Alphaproteobacteria</taxon>
        <taxon>Hyphomicrobiales</taxon>
        <taxon>Rhizobiaceae</taxon>
        <taxon>Rhizobium/Agrobacterium group</taxon>
        <taxon>Rhizobium</taxon>
    </lineage>
</organism>
<keyword evidence="1" id="KW-0472">Membrane</keyword>
<dbReference type="EMBL" id="FMAF01000031">
    <property type="protein sequence ID" value="SCB49963.1"/>
    <property type="molecule type" value="Genomic_DNA"/>
</dbReference>
<evidence type="ECO:0000313" key="2">
    <source>
        <dbReference type="EMBL" id="SCB49963.1"/>
    </source>
</evidence>
<feature type="transmembrane region" description="Helical" evidence="1">
    <location>
        <begin position="45"/>
        <end position="65"/>
    </location>
</feature>
<keyword evidence="1" id="KW-0812">Transmembrane</keyword>
<proteinExistence type="predicted"/>
<keyword evidence="1" id="KW-1133">Transmembrane helix</keyword>